<gene>
    <name evidence="6" type="ORF">ACINKY_02205</name>
</gene>
<dbReference type="SUPFAM" id="SSF51011">
    <property type="entry name" value="Glycosyl hydrolase domain"/>
    <property type="match status" value="1"/>
</dbReference>
<dbReference type="InterPro" id="IPR002241">
    <property type="entry name" value="Glyco_hydro_27"/>
</dbReference>
<dbReference type="SUPFAM" id="SSF51445">
    <property type="entry name" value="(Trans)glycosidases"/>
    <property type="match status" value="1"/>
</dbReference>
<dbReference type="PANTHER" id="PTHR11452">
    <property type="entry name" value="ALPHA-GALACTOSIDASE/ALPHA-N-ACETYLGALACTOSAMINIDASE"/>
    <property type="match status" value="1"/>
</dbReference>
<sequence length="683" mass="77672">MLTNDTAVKVQQNDARIQVSNDHVNLEIHLENGEVSCNDNRSCFVNHFRSAFRWQGREYSTEHYERHELKSKEAIVREGFGKGLHLVILHQSSMLPQLEQHFYVYESVPFVLVLSTIESDKEIKVNRFAVVQSKQVSLNAGNQQEELSILRIPFDNDKWVRYTVVKPPVDVESYEAAALFEPDSRRGMILGSLTHKVWKTGIRFKSEKSGHIEELDLYGGAVSELTRDSQPHGYVTGKIIESPLAFIGFYEDYRDGLEAYGRANTWMEAPLPWKGGVPVGWNSWSAAMSTLDYDLYTSTSDFLKKEVQPLGFQNEETLYVNFDAFWDNFTPEQMKDALDRVRQNGHRAGTYWTPFTFWGSPEQFSQVVEGTDGQYTYGDILLRDMEGEVLPDVDGGLAIDPTHPGNLLRMDWFANKFISEGFEYIKLDFLAHGALEGQHYDPEITTGIAAYRHGMFYLQQKLSPEATGRPFFINLSIAPIFPYAFAHSRRISCDVFGTLQDTEYLLNSLTHGWWMNNTLYRYNDPDHSVLYKSFNQEATGWHEGRSRLTASVIAGTVLLLGDDFRQAEAAERAKDWLANKEIMNIARLGRTFRPLEGDCGKQASDVFVLESADEKSFYLAVFNFDAANAAHRTVSLERAGQDASTVYSYQDLWEGGQGEASGHMSVTLEPAESKMFRLTVKRS</sequence>
<evidence type="ECO:0000256" key="4">
    <source>
        <dbReference type="ARBA" id="ARBA00023295"/>
    </source>
</evidence>
<evidence type="ECO:0000313" key="6">
    <source>
        <dbReference type="EMBL" id="MFK0520993.1"/>
    </source>
</evidence>
<feature type="domain" description="Alpha galactosidase C-terminal" evidence="5">
    <location>
        <begin position="605"/>
        <end position="678"/>
    </location>
</feature>
<evidence type="ECO:0000256" key="3">
    <source>
        <dbReference type="ARBA" id="ARBA00022801"/>
    </source>
</evidence>
<dbReference type="Pfam" id="PF17801">
    <property type="entry name" value="Melibiase_C"/>
    <property type="match status" value="1"/>
</dbReference>
<evidence type="ECO:0000256" key="2">
    <source>
        <dbReference type="ARBA" id="ARBA00022729"/>
    </source>
</evidence>
<keyword evidence="2" id="KW-0732">Signal</keyword>
<evidence type="ECO:0000259" key="5">
    <source>
        <dbReference type="Pfam" id="PF17801"/>
    </source>
</evidence>
<dbReference type="InterPro" id="IPR013780">
    <property type="entry name" value="Glyco_hydro_b"/>
</dbReference>
<keyword evidence="7" id="KW-1185">Reference proteome</keyword>
<evidence type="ECO:0000313" key="7">
    <source>
        <dbReference type="Proteomes" id="UP001618531"/>
    </source>
</evidence>
<dbReference type="InterPro" id="IPR017853">
    <property type="entry name" value="GH"/>
</dbReference>
<reference evidence="6 7" key="1">
    <citation type="submission" date="2024-11" db="EMBL/GenBank/DDBJ databases">
        <title>Identification and Characterization of a Novel Fosfomycin Bacillithiol Transferase FosB8 in Paenibacillus illinoisensis.</title>
        <authorList>
            <person name="Lu W."/>
        </authorList>
    </citation>
    <scope>NUCLEOTIDE SEQUENCE [LARGE SCALE GENOMIC DNA]</scope>
    <source>
        <strain evidence="6 7">WP77</strain>
    </source>
</reference>
<keyword evidence="3" id="KW-0378">Hydrolase</keyword>
<name>A0ABW8HMW0_9BACL</name>
<accession>A0ABW8HMW0</accession>
<dbReference type="InterPro" id="IPR041233">
    <property type="entry name" value="Melibiase_C"/>
</dbReference>
<dbReference type="Proteomes" id="UP001618531">
    <property type="component" value="Unassembled WGS sequence"/>
</dbReference>
<comment type="similarity">
    <text evidence="1">Belongs to the glycosyl hydrolase 27 family.</text>
</comment>
<dbReference type="Gene3D" id="3.20.20.70">
    <property type="entry name" value="Aldolase class I"/>
    <property type="match status" value="1"/>
</dbReference>
<dbReference type="PANTHER" id="PTHR11452:SF75">
    <property type="entry name" value="ALPHA-GALACTOSIDASE MEL1"/>
    <property type="match status" value="1"/>
</dbReference>
<evidence type="ECO:0000256" key="1">
    <source>
        <dbReference type="ARBA" id="ARBA00009743"/>
    </source>
</evidence>
<keyword evidence="4" id="KW-0326">Glycosidase</keyword>
<comment type="caution">
    <text evidence="6">The sequence shown here is derived from an EMBL/GenBank/DDBJ whole genome shotgun (WGS) entry which is preliminary data.</text>
</comment>
<dbReference type="Gene3D" id="2.60.40.1180">
    <property type="entry name" value="Golgi alpha-mannosidase II"/>
    <property type="match status" value="1"/>
</dbReference>
<organism evidence="6 7">
    <name type="scientific">Paenibacillus illinoisensis</name>
    <dbReference type="NCBI Taxonomy" id="59845"/>
    <lineage>
        <taxon>Bacteria</taxon>
        <taxon>Bacillati</taxon>
        <taxon>Bacillota</taxon>
        <taxon>Bacilli</taxon>
        <taxon>Bacillales</taxon>
        <taxon>Paenibacillaceae</taxon>
        <taxon>Paenibacillus</taxon>
    </lineage>
</organism>
<dbReference type="InterPro" id="IPR013785">
    <property type="entry name" value="Aldolase_TIM"/>
</dbReference>
<protein>
    <submittedName>
        <fullName evidence="6">Alpha-galactosidase</fullName>
    </submittedName>
</protein>
<dbReference type="EMBL" id="JBIYSL010000001">
    <property type="protein sequence ID" value="MFK0520993.1"/>
    <property type="molecule type" value="Genomic_DNA"/>
</dbReference>
<proteinExistence type="inferred from homology"/>